<accession>A0A9X3BAL8</accession>
<reference evidence="2" key="1">
    <citation type="submission" date="2022-08" db="EMBL/GenBank/DDBJ databases">
        <title>Chelativorans sichuanense sp. nov., a paraffin oil-degrading bacterium isolated from a mixture of oil-based drill cuttings and paddy soil.</title>
        <authorList>
            <person name="Yu J."/>
            <person name="Liu H."/>
            <person name="Chen Q."/>
        </authorList>
    </citation>
    <scope>NUCLEOTIDE SEQUENCE</scope>
    <source>
        <strain evidence="2">SCAU 2101</strain>
    </source>
</reference>
<feature type="compositionally biased region" description="Basic residues" evidence="1">
    <location>
        <begin position="8"/>
        <end position="24"/>
    </location>
</feature>
<evidence type="ECO:0000256" key="1">
    <source>
        <dbReference type="SAM" id="MobiDB-lite"/>
    </source>
</evidence>
<comment type="caution">
    <text evidence="2">The sequence shown here is derived from an EMBL/GenBank/DDBJ whole genome shotgun (WGS) entry which is preliminary data.</text>
</comment>
<protein>
    <submittedName>
        <fullName evidence="2">Uncharacterized protein</fullName>
    </submittedName>
</protein>
<dbReference type="Proteomes" id="UP001149009">
    <property type="component" value="Unassembled WGS sequence"/>
</dbReference>
<dbReference type="RefSeq" id="WP_261517176.1">
    <property type="nucleotide sequence ID" value="NZ_JAODNV010000031.1"/>
</dbReference>
<gene>
    <name evidence="2" type="ORF">NYR54_18400</name>
</gene>
<evidence type="ECO:0000313" key="3">
    <source>
        <dbReference type="Proteomes" id="UP001149009"/>
    </source>
</evidence>
<keyword evidence="3" id="KW-1185">Reference proteome</keyword>
<dbReference type="EMBL" id="JAODNV010000031">
    <property type="protein sequence ID" value="MCT8992226.1"/>
    <property type="molecule type" value="Genomic_DNA"/>
</dbReference>
<proteinExistence type="predicted"/>
<name>A0A9X3BAL8_9HYPH</name>
<feature type="region of interest" description="Disordered" evidence="1">
    <location>
        <begin position="1"/>
        <end position="29"/>
    </location>
</feature>
<sequence>MDRLERLHRQKLRQRAYRARRKQERRPTNEDLARAVLDVALTVYLKAGRHEDLLKILDRIAGRLQQLGFEKHAVHGAWFELQDRYEGGWSMLRQRYPQAELEARMNNRGDT</sequence>
<organism evidence="2 3">
    <name type="scientific">Chelativorans petroleitrophicus</name>
    <dbReference type="NCBI Taxonomy" id="2975484"/>
    <lineage>
        <taxon>Bacteria</taxon>
        <taxon>Pseudomonadati</taxon>
        <taxon>Pseudomonadota</taxon>
        <taxon>Alphaproteobacteria</taxon>
        <taxon>Hyphomicrobiales</taxon>
        <taxon>Phyllobacteriaceae</taxon>
        <taxon>Chelativorans</taxon>
    </lineage>
</organism>
<evidence type="ECO:0000313" key="2">
    <source>
        <dbReference type="EMBL" id="MCT8992226.1"/>
    </source>
</evidence>
<dbReference type="AlphaFoldDB" id="A0A9X3BAL8"/>